<gene>
    <name evidence="2" type="ORF">PENPOL_c009G04865</name>
</gene>
<proteinExistence type="predicted"/>
<name>A0A1V6NGB5_PENPO</name>
<evidence type="ECO:0008006" key="4">
    <source>
        <dbReference type="Google" id="ProtNLM"/>
    </source>
</evidence>
<keyword evidence="1" id="KW-0732">Signal</keyword>
<evidence type="ECO:0000313" key="2">
    <source>
        <dbReference type="EMBL" id="OQD63720.1"/>
    </source>
</evidence>
<evidence type="ECO:0000256" key="1">
    <source>
        <dbReference type="SAM" id="SignalP"/>
    </source>
</evidence>
<feature type="signal peptide" evidence="1">
    <location>
        <begin position="1"/>
        <end position="18"/>
    </location>
</feature>
<feature type="chain" id="PRO_5012461069" description="Hydrophobin" evidence="1">
    <location>
        <begin position="19"/>
        <end position="114"/>
    </location>
</feature>
<keyword evidence="3" id="KW-1185">Reference proteome</keyword>
<organism evidence="2 3">
    <name type="scientific">Penicillium polonicum</name>
    <dbReference type="NCBI Taxonomy" id="60169"/>
    <lineage>
        <taxon>Eukaryota</taxon>
        <taxon>Fungi</taxon>
        <taxon>Dikarya</taxon>
        <taxon>Ascomycota</taxon>
        <taxon>Pezizomycotina</taxon>
        <taxon>Eurotiomycetes</taxon>
        <taxon>Eurotiomycetidae</taxon>
        <taxon>Eurotiales</taxon>
        <taxon>Aspergillaceae</taxon>
        <taxon>Penicillium</taxon>
    </lineage>
</organism>
<dbReference type="Proteomes" id="UP000191408">
    <property type="component" value="Unassembled WGS sequence"/>
</dbReference>
<accession>A0A1V6NGB5</accession>
<evidence type="ECO:0000313" key="3">
    <source>
        <dbReference type="Proteomes" id="UP000191408"/>
    </source>
</evidence>
<sequence length="114" mass="12355">MHLTIPSALAWLFLQTQALPTNSTLENLMIPAFVPVPSDANYKLCTQGCWPAALLCSSPAVSPPNASACGPVKFTSPLLEWYTRREFGTISLGCTTPATQRGCWTCCFDITPVF</sequence>
<protein>
    <recommendedName>
        <fullName evidence="4">Hydrophobin</fullName>
    </recommendedName>
</protein>
<comment type="caution">
    <text evidence="2">The sequence shown here is derived from an EMBL/GenBank/DDBJ whole genome shotgun (WGS) entry which is preliminary data.</text>
</comment>
<reference evidence="3" key="1">
    <citation type="journal article" date="2017" name="Nat. Microbiol.">
        <title>Global analysis of biosynthetic gene clusters reveals vast potential of secondary metabolite production in Penicillium species.</title>
        <authorList>
            <person name="Nielsen J.C."/>
            <person name="Grijseels S."/>
            <person name="Prigent S."/>
            <person name="Ji B."/>
            <person name="Dainat J."/>
            <person name="Nielsen K.F."/>
            <person name="Frisvad J.C."/>
            <person name="Workman M."/>
            <person name="Nielsen J."/>
        </authorList>
    </citation>
    <scope>NUCLEOTIDE SEQUENCE [LARGE SCALE GENOMIC DNA]</scope>
    <source>
        <strain evidence="3">IBT 4502</strain>
    </source>
</reference>
<dbReference type="AlphaFoldDB" id="A0A1V6NGB5"/>
<dbReference type="EMBL" id="MDYM01000009">
    <property type="protein sequence ID" value="OQD63720.1"/>
    <property type="molecule type" value="Genomic_DNA"/>
</dbReference>
<dbReference type="OrthoDB" id="4297039at2759"/>